<comment type="caution">
    <text evidence="1">The sequence shown here is derived from an EMBL/GenBank/DDBJ whole genome shotgun (WGS) entry which is preliminary data.</text>
</comment>
<evidence type="ECO:0000313" key="2">
    <source>
        <dbReference type="Proteomes" id="UP000623678"/>
    </source>
</evidence>
<evidence type="ECO:0000313" key="1">
    <source>
        <dbReference type="EMBL" id="MBC8584456.1"/>
    </source>
</evidence>
<gene>
    <name evidence="1" type="ORF">H8705_02535</name>
</gene>
<dbReference type="EMBL" id="JACRTD010000002">
    <property type="protein sequence ID" value="MBC8584456.1"/>
    <property type="molecule type" value="Genomic_DNA"/>
</dbReference>
<dbReference type="RefSeq" id="WP_262394290.1">
    <property type="nucleotide sequence ID" value="NZ_JACRTD010000002.1"/>
</dbReference>
<organism evidence="1 2">
    <name type="scientific">Youxingia wuxianensis</name>
    <dbReference type="NCBI Taxonomy" id="2763678"/>
    <lineage>
        <taxon>Bacteria</taxon>
        <taxon>Bacillati</taxon>
        <taxon>Bacillota</taxon>
        <taxon>Clostridia</taxon>
        <taxon>Eubacteriales</taxon>
        <taxon>Oscillospiraceae</taxon>
        <taxon>Youxingia</taxon>
    </lineage>
</organism>
<proteinExistence type="predicted"/>
<dbReference type="Proteomes" id="UP000623678">
    <property type="component" value="Unassembled WGS sequence"/>
</dbReference>
<dbReference type="AlphaFoldDB" id="A0A926EKW0"/>
<name>A0A926EKW0_9FIRM</name>
<reference evidence="1" key="1">
    <citation type="submission" date="2020-08" db="EMBL/GenBank/DDBJ databases">
        <title>Genome public.</title>
        <authorList>
            <person name="Liu C."/>
            <person name="Sun Q."/>
        </authorList>
    </citation>
    <scope>NUCLEOTIDE SEQUENCE</scope>
    <source>
        <strain evidence="1">NSJ-64</strain>
    </source>
</reference>
<keyword evidence="2" id="KW-1185">Reference proteome</keyword>
<protein>
    <submittedName>
        <fullName evidence="1">Uncharacterized protein</fullName>
    </submittedName>
</protein>
<sequence>MSMKTVRLGGFVDENIQNINDNFSEVALNKADVSSIPTKTSQLTNDSGFATGVDIENKVDKESGKGLSSNDYTSQEKEKLAGIEESANYYSHPLSHPASIIVETNEKKFVSQSEKDTWGDKYTKSEVDNKFSMLETNIDWKESVNTFEDIAVTYPNPQDGWTVNVKDTDYTWRYNGTQWVVISANAVPKATAQVDGLMSKEDKSELGELTAKKHVHENTSVLDTITSVLVEGWNSAVTHISDAVKHITAEERTLWNGVENKVDKDGEKGLSSNDYTTAEKNKLAAVAPEAVKVEASVNGKIKINDVDTTVYELPVAADTLGGVKNGGNVTVNADGTMTAPAAEQGASVARIDFTADDANWGALVGNVYTLTLASGGKSPMGIYRKDGSVYCTVMADVQIDGSNIKITSYDKFEGYLLTI</sequence>
<accession>A0A926EKW0</accession>